<sequence>MKEIKSVQLVYFSGTGGTAWVMEKFEKAFANHKIDVKKTELNKRDPMPADADMLVLFFPVHAFNAPKPIDEWIASAANGEDRPAAVISVSGGGEISPNTACRVEVIKKLKGKGYDVFYENMLIMPSNVMIRYDDVLSAMVLRTTAQKSDRAVSDILAGNRMRLKPHLVDRFLSKLGSLEKAYGNIFGKRLKADNNCTGCAWCANHCPRGNISMRENKPDFGSECVVCLRCVYGCPQNAIVPGSGKWVVLKDGYDLKTIENLAFQLTEFPPPSQTAKGLMLKGVRKYIEE</sequence>
<dbReference type="InterPro" id="IPR047964">
    <property type="entry name" value="EFR1-like"/>
</dbReference>
<protein>
    <submittedName>
        <fullName evidence="5">4Fe-4S dicluster domain-containing protein</fullName>
    </submittedName>
</protein>
<dbReference type="Proteomes" id="UP000675664">
    <property type="component" value="Unassembled WGS sequence"/>
</dbReference>
<evidence type="ECO:0000256" key="2">
    <source>
        <dbReference type="ARBA" id="ARBA00023004"/>
    </source>
</evidence>
<feature type="domain" description="4Fe-4S ferredoxin-type" evidence="4">
    <location>
        <begin position="219"/>
        <end position="244"/>
    </location>
</feature>
<dbReference type="InterPro" id="IPR017900">
    <property type="entry name" value="4Fe4S_Fe_S_CS"/>
</dbReference>
<dbReference type="SUPFAM" id="SSF52218">
    <property type="entry name" value="Flavoproteins"/>
    <property type="match status" value="1"/>
</dbReference>
<gene>
    <name evidence="5" type="ORF">KCX82_00175</name>
</gene>
<dbReference type="InterPro" id="IPR017896">
    <property type="entry name" value="4Fe4S_Fe-S-bd"/>
</dbReference>
<comment type="caution">
    <text evidence="5">The sequence shown here is derived from an EMBL/GenBank/DDBJ whole genome shotgun (WGS) entry which is preliminary data.</text>
</comment>
<dbReference type="GO" id="GO:0051536">
    <property type="term" value="F:iron-sulfur cluster binding"/>
    <property type="evidence" value="ECO:0007669"/>
    <property type="project" value="UniProtKB-KW"/>
</dbReference>
<dbReference type="GO" id="GO:0046872">
    <property type="term" value="F:metal ion binding"/>
    <property type="evidence" value="ECO:0007669"/>
    <property type="project" value="UniProtKB-KW"/>
</dbReference>
<feature type="domain" description="4Fe-4S ferredoxin-type" evidence="4">
    <location>
        <begin position="188"/>
        <end position="216"/>
    </location>
</feature>
<accession>A0A8J7VWF4</accession>
<dbReference type="EMBL" id="JAGSND010000001">
    <property type="protein sequence ID" value="MBR0596282.1"/>
    <property type="molecule type" value="Genomic_DNA"/>
</dbReference>
<dbReference type="Gene3D" id="3.30.70.20">
    <property type="match status" value="1"/>
</dbReference>
<evidence type="ECO:0000259" key="4">
    <source>
        <dbReference type="PROSITE" id="PS51379"/>
    </source>
</evidence>
<proteinExistence type="predicted"/>
<dbReference type="RefSeq" id="WP_227016419.1">
    <property type="nucleotide sequence ID" value="NZ_JAGSND010000001.1"/>
</dbReference>
<dbReference type="PROSITE" id="PS00198">
    <property type="entry name" value="4FE4S_FER_1"/>
    <property type="match status" value="1"/>
</dbReference>
<name>A0A8J7VWF4_9FIRM</name>
<evidence type="ECO:0000256" key="1">
    <source>
        <dbReference type="ARBA" id="ARBA00022723"/>
    </source>
</evidence>
<keyword evidence="1" id="KW-0479">Metal-binding</keyword>
<dbReference type="AlphaFoldDB" id="A0A8J7VWF4"/>
<dbReference type="SUPFAM" id="SSF54862">
    <property type="entry name" value="4Fe-4S ferredoxins"/>
    <property type="match status" value="1"/>
</dbReference>
<dbReference type="PROSITE" id="PS51379">
    <property type="entry name" value="4FE4S_FER_2"/>
    <property type="match status" value="2"/>
</dbReference>
<keyword evidence="3" id="KW-0411">Iron-sulfur</keyword>
<organism evidence="5 6">
    <name type="scientific">Sinanaerobacter chloroacetimidivorans</name>
    <dbReference type="NCBI Taxonomy" id="2818044"/>
    <lineage>
        <taxon>Bacteria</taxon>
        <taxon>Bacillati</taxon>
        <taxon>Bacillota</taxon>
        <taxon>Clostridia</taxon>
        <taxon>Peptostreptococcales</taxon>
        <taxon>Anaerovoracaceae</taxon>
        <taxon>Sinanaerobacter</taxon>
    </lineage>
</organism>
<evidence type="ECO:0000256" key="3">
    <source>
        <dbReference type="ARBA" id="ARBA00023014"/>
    </source>
</evidence>
<evidence type="ECO:0000313" key="6">
    <source>
        <dbReference type="Proteomes" id="UP000675664"/>
    </source>
</evidence>
<dbReference type="NCBIfam" id="NF038196">
    <property type="entry name" value="ferrodoxin_EFR1"/>
    <property type="match status" value="1"/>
</dbReference>
<keyword evidence="2" id="KW-0408">Iron</keyword>
<reference evidence="5" key="2">
    <citation type="submission" date="2021-04" db="EMBL/GenBank/DDBJ databases">
        <authorList>
            <person name="Liu J."/>
        </authorList>
    </citation>
    <scope>NUCLEOTIDE SEQUENCE</scope>
    <source>
        <strain evidence="5">BAD-6</strain>
    </source>
</reference>
<dbReference type="Gene3D" id="3.40.50.360">
    <property type="match status" value="1"/>
</dbReference>
<evidence type="ECO:0000313" key="5">
    <source>
        <dbReference type="EMBL" id="MBR0596282.1"/>
    </source>
</evidence>
<reference evidence="5" key="1">
    <citation type="submission" date="2021-04" db="EMBL/GenBank/DDBJ databases">
        <title>Sinoanaerobacter chloroacetimidivorans sp. nov., an obligate anaerobic bacterium isolated from anaerobic sludge.</title>
        <authorList>
            <person name="Bao Y."/>
        </authorList>
    </citation>
    <scope>NUCLEOTIDE SEQUENCE</scope>
    <source>
        <strain evidence="5">BAD-6</strain>
    </source>
</reference>
<keyword evidence="6" id="KW-1185">Reference proteome</keyword>
<dbReference type="InterPro" id="IPR029039">
    <property type="entry name" value="Flavoprotein-like_sf"/>
</dbReference>